<evidence type="ECO:0000313" key="4">
    <source>
        <dbReference type="EMBL" id="KRX02547.1"/>
    </source>
</evidence>
<dbReference type="PANTHER" id="PTHR19849">
    <property type="entry name" value="PHOSPHOLIPASE A-2-ACTIVATING PROTEIN"/>
    <property type="match status" value="1"/>
</dbReference>
<dbReference type="InterPro" id="IPR015943">
    <property type="entry name" value="WD40/YVTN_repeat-like_dom_sf"/>
</dbReference>
<accession>A0A0V0QJM6</accession>
<dbReference type="OMA" id="QTIHETH"/>
<dbReference type="CDD" id="cd00200">
    <property type="entry name" value="WD40"/>
    <property type="match status" value="1"/>
</dbReference>
<dbReference type="EMBL" id="LDAU01000154">
    <property type="protein sequence ID" value="KRX02547.1"/>
    <property type="molecule type" value="Genomic_DNA"/>
</dbReference>
<gene>
    <name evidence="4" type="ORF">PPERSA_11887</name>
</gene>
<dbReference type="InterPro" id="IPR019775">
    <property type="entry name" value="WD40_repeat_CS"/>
</dbReference>
<feature type="repeat" description="WD" evidence="3">
    <location>
        <begin position="343"/>
        <end position="383"/>
    </location>
</feature>
<dbReference type="InterPro" id="IPR001680">
    <property type="entry name" value="WD40_rpt"/>
</dbReference>
<comment type="caution">
    <text evidence="4">The sequence shown here is derived from an EMBL/GenBank/DDBJ whole genome shotgun (WGS) entry which is preliminary data.</text>
</comment>
<dbReference type="Pfam" id="PF00400">
    <property type="entry name" value="WD40"/>
    <property type="match status" value="5"/>
</dbReference>
<evidence type="ECO:0000256" key="1">
    <source>
        <dbReference type="ARBA" id="ARBA00022574"/>
    </source>
</evidence>
<dbReference type="GO" id="GO:0010992">
    <property type="term" value="P:ubiquitin recycling"/>
    <property type="evidence" value="ECO:0007669"/>
    <property type="project" value="TreeGrafter"/>
</dbReference>
<keyword evidence="2" id="KW-0677">Repeat</keyword>
<keyword evidence="1 3" id="KW-0853">WD repeat</keyword>
<evidence type="ECO:0000313" key="5">
    <source>
        <dbReference type="Proteomes" id="UP000054937"/>
    </source>
</evidence>
<proteinExistence type="predicted"/>
<dbReference type="AlphaFoldDB" id="A0A0V0QJM6"/>
<protein>
    <submittedName>
        <fullName evidence="4">WD40-repeat-containing domain</fullName>
    </submittedName>
</protein>
<reference evidence="4 5" key="1">
    <citation type="journal article" date="2015" name="Sci. Rep.">
        <title>Genome of the facultative scuticociliatosis pathogen Pseudocohnilembus persalinus provides insight into its virulence through horizontal gene transfer.</title>
        <authorList>
            <person name="Xiong J."/>
            <person name="Wang G."/>
            <person name="Cheng J."/>
            <person name="Tian M."/>
            <person name="Pan X."/>
            <person name="Warren A."/>
            <person name="Jiang C."/>
            <person name="Yuan D."/>
            <person name="Miao W."/>
        </authorList>
    </citation>
    <scope>NUCLEOTIDE SEQUENCE [LARGE SCALE GENOMIC DNA]</scope>
    <source>
        <strain evidence="4">36N120E</strain>
    </source>
</reference>
<dbReference type="PROSITE" id="PS00678">
    <property type="entry name" value="WD_REPEATS_1"/>
    <property type="match status" value="1"/>
</dbReference>
<dbReference type="GO" id="GO:0043130">
    <property type="term" value="F:ubiquitin binding"/>
    <property type="evidence" value="ECO:0007669"/>
    <property type="project" value="TreeGrafter"/>
</dbReference>
<dbReference type="SUPFAM" id="SSF50978">
    <property type="entry name" value="WD40 repeat-like"/>
    <property type="match status" value="1"/>
</dbReference>
<feature type="repeat" description="WD" evidence="3">
    <location>
        <begin position="483"/>
        <end position="496"/>
    </location>
</feature>
<dbReference type="GO" id="GO:0005737">
    <property type="term" value="C:cytoplasm"/>
    <property type="evidence" value="ECO:0007669"/>
    <property type="project" value="TreeGrafter"/>
</dbReference>
<dbReference type="OrthoDB" id="538223at2759"/>
<feature type="repeat" description="WD" evidence="3">
    <location>
        <begin position="281"/>
        <end position="301"/>
    </location>
</feature>
<dbReference type="InParanoid" id="A0A0V0QJM6"/>
<dbReference type="GO" id="GO:0043161">
    <property type="term" value="P:proteasome-mediated ubiquitin-dependent protein catabolic process"/>
    <property type="evidence" value="ECO:0007669"/>
    <property type="project" value="TreeGrafter"/>
</dbReference>
<name>A0A0V0QJM6_PSEPJ</name>
<sequence>MQKNRMQQLDKLMCPIHNQQTLYICVDKYCKMKDKFICQICLQQKSHNMNHEIEKPAKFVKKLNIQCLYLLKETTKLQNFQNDMQKMFQEAKTQLIESLDSLEDHINNEIDSMILVKSDEQQRNFKLLLQNLKKNTLDQESFKIAHNYYTDTELQKLVEIDSYKLEKEQKFNQYFDQVFNLEKQINLFEKNYISQLLPTQPFEEQFNIEKFQGKARYLKGHKDQIFSIAKLSPTKIVTGGYDEQIIVWNLITQKKIKTLKGHSGYISALVNLGSNLLGSGSGGSDNTIKIWNYKNGKCIQNLKGHTRVVQDLIKLNNYTIASASHDKSIKIWNFITGQTINSLKGHTDWITQIVKLSSFKIASLSHDKTIKIWSWKSGYCEKTLQSQQPSFSSHSLINLGRNLLAATCDNQIMIWNWLKGQCIQTLKNNQLILSMVKIGREELASIQSDNKLRLWNWADNRYIEVQSCQQEVTSLIKINNCSLASGSSDKTIVIWY</sequence>
<dbReference type="PROSITE" id="PS50082">
    <property type="entry name" value="WD_REPEATS_2"/>
    <property type="match status" value="5"/>
</dbReference>
<keyword evidence="5" id="KW-1185">Reference proteome</keyword>
<dbReference type="Proteomes" id="UP000054937">
    <property type="component" value="Unassembled WGS sequence"/>
</dbReference>
<feature type="repeat" description="WD" evidence="3">
    <location>
        <begin position="218"/>
        <end position="258"/>
    </location>
</feature>
<feature type="repeat" description="WD" evidence="3">
    <location>
        <begin position="302"/>
        <end position="342"/>
    </location>
</feature>
<dbReference type="PRINTS" id="PR00320">
    <property type="entry name" value="GPROTEINBRPT"/>
</dbReference>
<evidence type="ECO:0000256" key="2">
    <source>
        <dbReference type="ARBA" id="ARBA00022737"/>
    </source>
</evidence>
<dbReference type="GO" id="GO:0005634">
    <property type="term" value="C:nucleus"/>
    <property type="evidence" value="ECO:0007669"/>
    <property type="project" value="TreeGrafter"/>
</dbReference>
<dbReference type="InterPro" id="IPR020472">
    <property type="entry name" value="WD40_PAC1"/>
</dbReference>
<dbReference type="InterPro" id="IPR036322">
    <property type="entry name" value="WD40_repeat_dom_sf"/>
</dbReference>
<evidence type="ECO:0000256" key="3">
    <source>
        <dbReference type="PROSITE-ProRule" id="PRU00221"/>
    </source>
</evidence>
<organism evidence="4 5">
    <name type="scientific">Pseudocohnilembus persalinus</name>
    <name type="common">Ciliate</name>
    <dbReference type="NCBI Taxonomy" id="266149"/>
    <lineage>
        <taxon>Eukaryota</taxon>
        <taxon>Sar</taxon>
        <taxon>Alveolata</taxon>
        <taxon>Ciliophora</taxon>
        <taxon>Intramacronucleata</taxon>
        <taxon>Oligohymenophorea</taxon>
        <taxon>Scuticociliatia</taxon>
        <taxon>Philasterida</taxon>
        <taxon>Pseudocohnilembidae</taxon>
        <taxon>Pseudocohnilembus</taxon>
    </lineage>
</organism>
<dbReference type="SMART" id="SM00320">
    <property type="entry name" value="WD40"/>
    <property type="match status" value="7"/>
</dbReference>
<dbReference type="Gene3D" id="2.130.10.10">
    <property type="entry name" value="YVTN repeat-like/Quinoprotein amine dehydrogenase"/>
    <property type="match status" value="3"/>
</dbReference>
<dbReference type="PANTHER" id="PTHR19849:SF1">
    <property type="entry name" value="F-BOX_WD REPEAT-CONTAINING PROTEIN 7"/>
    <property type="match status" value="1"/>
</dbReference>